<dbReference type="AlphaFoldDB" id="A0AAD5KI80"/>
<sequence length="213" mass="24063">MIHRRLDVDMLAVRFVFVSPASIGSRTFWNDIRVTFFLKVFGRWIGLLHTLSVQVDVTSAKVIHRPDRFAMRIRSCRGSEATLKLSIIMFLYFRTRNQSNSKEKVNAVQSESCRLCSKTRLLENSVESALNFLQGKTGGSSEDSLNLTTPSTGKQEKEVYYKKTDHISWQSSNQALPSEGVKADLYADEARRVLHGFRTQLLQLLAGCHSGSS</sequence>
<evidence type="ECO:0000313" key="1">
    <source>
        <dbReference type="EMBL" id="KAI9551962.1"/>
    </source>
</evidence>
<protein>
    <submittedName>
        <fullName evidence="1">Uncharacterized protein</fullName>
    </submittedName>
</protein>
<organism evidence="1 2">
    <name type="scientific">Daphnia sinensis</name>
    <dbReference type="NCBI Taxonomy" id="1820382"/>
    <lineage>
        <taxon>Eukaryota</taxon>
        <taxon>Metazoa</taxon>
        <taxon>Ecdysozoa</taxon>
        <taxon>Arthropoda</taxon>
        <taxon>Crustacea</taxon>
        <taxon>Branchiopoda</taxon>
        <taxon>Diplostraca</taxon>
        <taxon>Cladocera</taxon>
        <taxon>Anomopoda</taxon>
        <taxon>Daphniidae</taxon>
        <taxon>Daphnia</taxon>
        <taxon>Daphnia similis group</taxon>
    </lineage>
</organism>
<proteinExistence type="predicted"/>
<dbReference type="Proteomes" id="UP000820818">
    <property type="component" value="Linkage Group LG10"/>
</dbReference>
<evidence type="ECO:0000313" key="2">
    <source>
        <dbReference type="Proteomes" id="UP000820818"/>
    </source>
</evidence>
<dbReference type="EMBL" id="WJBH02000010">
    <property type="protein sequence ID" value="KAI9551962.1"/>
    <property type="molecule type" value="Genomic_DNA"/>
</dbReference>
<comment type="caution">
    <text evidence="1">The sequence shown here is derived from an EMBL/GenBank/DDBJ whole genome shotgun (WGS) entry which is preliminary data.</text>
</comment>
<reference evidence="1 2" key="1">
    <citation type="submission" date="2022-05" db="EMBL/GenBank/DDBJ databases">
        <title>A multi-omics perspective on studying reproductive biology in Daphnia sinensis.</title>
        <authorList>
            <person name="Jia J."/>
        </authorList>
    </citation>
    <scope>NUCLEOTIDE SEQUENCE [LARGE SCALE GENOMIC DNA]</scope>
    <source>
        <strain evidence="1 2">WSL</strain>
    </source>
</reference>
<keyword evidence="2" id="KW-1185">Reference proteome</keyword>
<gene>
    <name evidence="1" type="ORF">GHT06_022299</name>
</gene>
<name>A0AAD5KI80_9CRUS</name>
<accession>A0AAD5KI80</accession>